<feature type="domain" description="Isochorismatase-like" evidence="2">
    <location>
        <begin position="60"/>
        <end position="231"/>
    </location>
</feature>
<reference evidence="3 4" key="1">
    <citation type="submission" date="2018-06" db="EMBL/GenBank/DDBJ databases">
        <title>Genomic Encyclopedia of Type Strains, Phase IV (KMG-V): Genome sequencing to study the core and pangenomes of soil and plant-associated prokaryotes.</title>
        <authorList>
            <person name="Whitman W."/>
        </authorList>
    </citation>
    <scope>NUCLEOTIDE SEQUENCE [LARGE SCALE GENOMIC DNA]</scope>
    <source>
        <strain evidence="3 4">SRCL-318</strain>
    </source>
</reference>
<dbReference type="Pfam" id="PF00857">
    <property type="entry name" value="Isochorismatase"/>
    <property type="match status" value="1"/>
</dbReference>
<keyword evidence="1" id="KW-0378">Hydrolase</keyword>
<dbReference type="EMBL" id="QJSQ01000001">
    <property type="protein sequence ID" value="PYE27994.1"/>
    <property type="molecule type" value="Genomic_DNA"/>
</dbReference>
<dbReference type="AlphaFoldDB" id="A0A2V4UAR1"/>
<comment type="caution">
    <text evidence="3">The sequence shown here is derived from an EMBL/GenBank/DDBJ whole genome shotgun (WGS) entry which is preliminary data.</text>
</comment>
<dbReference type="GO" id="GO:0016787">
    <property type="term" value="F:hydrolase activity"/>
    <property type="evidence" value="ECO:0007669"/>
    <property type="project" value="UniProtKB-KW"/>
</dbReference>
<dbReference type="CDD" id="cd00431">
    <property type="entry name" value="cysteine_hydrolases"/>
    <property type="match status" value="1"/>
</dbReference>
<dbReference type="InterPro" id="IPR006311">
    <property type="entry name" value="TAT_signal"/>
</dbReference>
<dbReference type="InterPro" id="IPR036380">
    <property type="entry name" value="Isochorismatase-like_sf"/>
</dbReference>
<organism evidence="3 4">
    <name type="scientific">Paraburkholderia silvatlantica</name>
    <dbReference type="NCBI Taxonomy" id="321895"/>
    <lineage>
        <taxon>Bacteria</taxon>
        <taxon>Pseudomonadati</taxon>
        <taxon>Pseudomonadota</taxon>
        <taxon>Betaproteobacteria</taxon>
        <taxon>Burkholderiales</taxon>
        <taxon>Burkholderiaceae</taxon>
        <taxon>Paraburkholderia</taxon>
    </lineage>
</organism>
<dbReference type="PANTHER" id="PTHR43540:SF1">
    <property type="entry name" value="ISOCHORISMATASE HYDROLASE"/>
    <property type="match status" value="1"/>
</dbReference>
<evidence type="ECO:0000313" key="4">
    <source>
        <dbReference type="Proteomes" id="UP000247772"/>
    </source>
</evidence>
<sequence>MGDRIRGDGLSRRSFIRMATASASAVAIGTGLEGCGGGGVSVAAAQTAAPAVPPIVAASTALVVMHYQTDVLNVVSSAAPTLLTNTRKLCDLARAKGVHVYFAKIQFSLGYPEVSPLNKSGQGLKASGLFINDTIAPELAQQANEPLIIGHRVSVFFGTDLHARLSAAGIDTLILAGVESTGVVLSTVAYASDADFRLYTVKDCCYDRDQVVHDHLFSTAFDTRSYVLSLADAAVLLA</sequence>
<dbReference type="SUPFAM" id="SSF52499">
    <property type="entry name" value="Isochorismatase-like hydrolases"/>
    <property type="match status" value="1"/>
</dbReference>
<dbReference type="Proteomes" id="UP000247772">
    <property type="component" value="Unassembled WGS sequence"/>
</dbReference>
<dbReference type="InterPro" id="IPR050272">
    <property type="entry name" value="Isochorismatase-like_hydrls"/>
</dbReference>
<dbReference type="InterPro" id="IPR000868">
    <property type="entry name" value="Isochorismatase-like_dom"/>
</dbReference>
<evidence type="ECO:0000313" key="3">
    <source>
        <dbReference type="EMBL" id="PYE27994.1"/>
    </source>
</evidence>
<evidence type="ECO:0000256" key="1">
    <source>
        <dbReference type="ARBA" id="ARBA00022801"/>
    </source>
</evidence>
<gene>
    <name evidence="3" type="ORF">C7410_101326</name>
</gene>
<protein>
    <submittedName>
        <fullName evidence="3">Nicotinamidase-related amidase</fullName>
    </submittedName>
</protein>
<dbReference type="OrthoDB" id="9814140at2"/>
<accession>A0A2V4UAR1</accession>
<dbReference type="PROSITE" id="PS51318">
    <property type="entry name" value="TAT"/>
    <property type="match status" value="1"/>
</dbReference>
<dbReference type="Gene3D" id="3.40.50.850">
    <property type="entry name" value="Isochorismatase-like"/>
    <property type="match status" value="1"/>
</dbReference>
<evidence type="ECO:0000259" key="2">
    <source>
        <dbReference type="Pfam" id="PF00857"/>
    </source>
</evidence>
<dbReference type="RefSeq" id="WP_110854165.1">
    <property type="nucleotide sequence ID" value="NZ_QJSQ01000001.1"/>
</dbReference>
<dbReference type="PANTHER" id="PTHR43540">
    <property type="entry name" value="PEROXYUREIDOACRYLATE/UREIDOACRYLATE AMIDOHYDROLASE-RELATED"/>
    <property type="match status" value="1"/>
</dbReference>
<proteinExistence type="predicted"/>
<name>A0A2V4UAR1_9BURK</name>